<dbReference type="SUPFAM" id="SSF53720">
    <property type="entry name" value="ALDH-like"/>
    <property type="match status" value="1"/>
</dbReference>
<reference evidence="6 7" key="1">
    <citation type="submission" date="2018-11" db="EMBL/GenBank/DDBJ databases">
        <title>Flavobacterium sp. nov., YIM 102701-2 draft genome.</title>
        <authorList>
            <person name="Li G."/>
            <person name="Jiang Y."/>
        </authorList>
    </citation>
    <scope>NUCLEOTIDE SEQUENCE [LARGE SCALE GENOMIC DNA]</scope>
    <source>
        <strain evidence="6 7">YIM 102701-2</strain>
    </source>
</reference>
<evidence type="ECO:0000256" key="2">
    <source>
        <dbReference type="ARBA" id="ARBA00023002"/>
    </source>
</evidence>
<comment type="caution">
    <text evidence="6">The sequence shown here is derived from an EMBL/GenBank/DDBJ whole genome shotgun (WGS) entry which is preliminary data.</text>
</comment>
<dbReference type="GO" id="GO:0009450">
    <property type="term" value="P:gamma-aminobutyric acid catabolic process"/>
    <property type="evidence" value="ECO:0007669"/>
    <property type="project" value="InterPro"/>
</dbReference>
<keyword evidence="2 4" id="KW-0560">Oxidoreductase</keyword>
<dbReference type="InterPro" id="IPR015590">
    <property type="entry name" value="Aldehyde_DH_dom"/>
</dbReference>
<dbReference type="InterPro" id="IPR016163">
    <property type="entry name" value="Ald_DH_C"/>
</dbReference>
<comment type="similarity">
    <text evidence="1 4">Belongs to the aldehyde dehydrogenase family.</text>
</comment>
<evidence type="ECO:0000313" key="6">
    <source>
        <dbReference type="EMBL" id="RRJ92434.1"/>
    </source>
</evidence>
<dbReference type="Gene3D" id="3.40.309.10">
    <property type="entry name" value="Aldehyde Dehydrogenase, Chain A, domain 2"/>
    <property type="match status" value="1"/>
</dbReference>
<dbReference type="InterPro" id="IPR010102">
    <property type="entry name" value="Succ_semiAld_DH"/>
</dbReference>
<evidence type="ECO:0000259" key="5">
    <source>
        <dbReference type="Pfam" id="PF00171"/>
    </source>
</evidence>
<sequence length="481" mass="53306">MNDYSKLIFEKSFVNGEWINESDSKFEVINPFDLSVIGQVYNDDRLLVKKAIDVAHSAFKTWKKTSVKERSILMMKWYDLIMQNKIEIATIMTLESGKPFAESLGEIDYGANYIQWFAEEAKRNYGDVIPGFTSEKRIMVLKEPVGVVGAITPWNFPIAMITRKIAPALAVGCTVVIRPSEETPLTALAINYLAHEAGFPKGVINTVVGTNASEMGKELCENSKVSKISFTGSTTVGKILMQQCSDSLKKLSLELGGNAPFIVFEDADLDLAVKGAISGKFRFSGQTCVCVNRILVQENVYDTFVEKFTAAAKNLKLGNGLDSETQIGPLINQKAIERMNEMIQDAISKGGEIKLGGNFVTPQFFEPTIIANANSEMLFAKNEIFGPIAPIFKFKTEEEAIEMANDTIYGLASYFYTKDLNRTWRVREALEYGIVGINDGLISSEMVPFGGVKQSGQGREGSKYGMDYYLDLKYICIGNVE</sequence>
<dbReference type="InterPro" id="IPR029510">
    <property type="entry name" value="Ald_DH_CS_GLU"/>
</dbReference>
<dbReference type="InterPro" id="IPR016161">
    <property type="entry name" value="Ald_DH/histidinol_DH"/>
</dbReference>
<feature type="domain" description="Aldehyde dehydrogenase" evidence="5">
    <location>
        <begin position="18"/>
        <end position="474"/>
    </location>
</feature>
<dbReference type="EMBL" id="RQVQ01000005">
    <property type="protein sequence ID" value="RRJ92434.1"/>
    <property type="molecule type" value="Genomic_DNA"/>
</dbReference>
<evidence type="ECO:0000256" key="1">
    <source>
        <dbReference type="ARBA" id="ARBA00009986"/>
    </source>
</evidence>
<evidence type="ECO:0000313" key="7">
    <source>
        <dbReference type="Proteomes" id="UP000275719"/>
    </source>
</evidence>
<evidence type="ECO:0000256" key="4">
    <source>
        <dbReference type="RuleBase" id="RU003345"/>
    </source>
</evidence>
<dbReference type="Gene3D" id="3.40.605.10">
    <property type="entry name" value="Aldehyde Dehydrogenase, Chain A, domain 1"/>
    <property type="match status" value="1"/>
</dbReference>
<dbReference type="PANTHER" id="PTHR43353">
    <property type="entry name" value="SUCCINATE-SEMIALDEHYDE DEHYDROGENASE, MITOCHONDRIAL"/>
    <property type="match status" value="1"/>
</dbReference>
<name>A0A3P3WCN8_9FLAO</name>
<dbReference type="CDD" id="cd07103">
    <property type="entry name" value="ALDH_F5_SSADH_GabD"/>
    <property type="match status" value="1"/>
</dbReference>
<accession>A0A3P3WCN8</accession>
<protein>
    <submittedName>
        <fullName evidence="6">NAD-dependent succinate-semialdehyde dehydrogenase</fullName>
    </submittedName>
</protein>
<dbReference type="PROSITE" id="PS00070">
    <property type="entry name" value="ALDEHYDE_DEHYDR_CYS"/>
    <property type="match status" value="1"/>
</dbReference>
<proteinExistence type="inferred from homology"/>
<dbReference type="InterPro" id="IPR050740">
    <property type="entry name" value="Aldehyde_DH_Superfamily"/>
</dbReference>
<feature type="active site" evidence="3">
    <location>
        <position position="254"/>
    </location>
</feature>
<dbReference type="AlphaFoldDB" id="A0A3P3WCN8"/>
<dbReference type="GO" id="GO:0004777">
    <property type="term" value="F:succinate-semialdehyde dehydrogenase (NAD+) activity"/>
    <property type="evidence" value="ECO:0007669"/>
    <property type="project" value="TreeGrafter"/>
</dbReference>
<dbReference type="PANTHER" id="PTHR43353:SF5">
    <property type="entry name" value="SUCCINATE-SEMIALDEHYDE DEHYDROGENASE, MITOCHONDRIAL"/>
    <property type="match status" value="1"/>
</dbReference>
<organism evidence="6 7">
    <name type="scientific">Paenimyroides tangerinum</name>
    <dbReference type="NCBI Taxonomy" id="2488728"/>
    <lineage>
        <taxon>Bacteria</taxon>
        <taxon>Pseudomonadati</taxon>
        <taxon>Bacteroidota</taxon>
        <taxon>Flavobacteriia</taxon>
        <taxon>Flavobacteriales</taxon>
        <taxon>Flavobacteriaceae</taxon>
        <taxon>Paenimyroides</taxon>
    </lineage>
</organism>
<dbReference type="NCBIfam" id="TIGR01780">
    <property type="entry name" value="SSADH"/>
    <property type="match status" value="1"/>
</dbReference>
<keyword evidence="7" id="KW-1185">Reference proteome</keyword>
<dbReference type="InterPro" id="IPR016162">
    <property type="entry name" value="Ald_DH_N"/>
</dbReference>
<gene>
    <name evidence="6" type="ORF">EG240_03255</name>
</gene>
<dbReference type="FunFam" id="3.40.605.10:FF:000005">
    <property type="entry name" value="Succinate-semialdehyde dehydrogenase I"/>
    <property type="match status" value="1"/>
</dbReference>
<dbReference type="PROSITE" id="PS00687">
    <property type="entry name" value="ALDEHYDE_DEHYDR_GLU"/>
    <property type="match status" value="1"/>
</dbReference>
<evidence type="ECO:0000256" key="3">
    <source>
        <dbReference type="PROSITE-ProRule" id="PRU10007"/>
    </source>
</evidence>
<dbReference type="Proteomes" id="UP000275719">
    <property type="component" value="Unassembled WGS sequence"/>
</dbReference>
<dbReference type="OrthoDB" id="9762913at2"/>
<dbReference type="Pfam" id="PF00171">
    <property type="entry name" value="Aldedh"/>
    <property type="match status" value="1"/>
</dbReference>
<dbReference type="FunFam" id="3.40.309.10:FF:000004">
    <property type="entry name" value="Succinate-semialdehyde dehydrogenase I"/>
    <property type="match status" value="1"/>
</dbReference>
<dbReference type="RefSeq" id="WP_125017386.1">
    <property type="nucleotide sequence ID" value="NZ_RQVQ01000005.1"/>
</dbReference>
<dbReference type="InterPro" id="IPR016160">
    <property type="entry name" value="Ald_DH_CS_CYS"/>
</dbReference>